<dbReference type="Gene3D" id="1.20.1250.20">
    <property type="entry name" value="MFS general substrate transporter like domains"/>
    <property type="match status" value="1"/>
</dbReference>
<keyword evidence="7" id="KW-1185">Reference proteome</keyword>
<feature type="transmembrane region" description="Helical" evidence="4">
    <location>
        <begin position="349"/>
        <end position="368"/>
    </location>
</feature>
<feature type="transmembrane region" description="Helical" evidence="4">
    <location>
        <begin position="89"/>
        <end position="106"/>
    </location>
</feature>
<feature type="transmembrane region" description="Helical" evidence="4">
    <location>
        <begin position="112"/>
        <end position="136"/>
    </location>
</feature>
<keyword evidence="2 4" id="KW-1133">Transmembrane helix</keyword>
<feature type="transmembrane region" description="Helical" evidence="4">
    <location>
        <begin position="261"/>
        <end position="280"/>
    </location>
</feature>
<evidence type="ECO:0000313" key="7">
    <source>
        <dbReference type="Proteomes" id="UP001273531"/>
    </source>
</evidence>
<dbReference type="Pfam" id="PF07690">
    <property type="entry name" value="MFS_1"/>
    <property type="match status" value="1"/>
</dbReference>
<feature type="transmembrane region" description="Helical" evidence="4">
    <location>
        <begin position="51"/>
        <end position="77"/>
    </location>
</feature>
<reference evidence="6 7" key="1">
    <citation type="submission" date="2023-10" db="EMBL/GenBank/DDBJ databases">
        <title>Sphingomonas sp. HF-S4 16S ribosomal RNA gene Genome sequencing and assembly.</title>
        <authorList>
            <person name="Lee H."/>
        </authorList>
    </citation>
    <scope>NUCLEOTIDE SEQUENCE [LARGE SCALE GENOMIC DNA]</scope>
    <source>
        <strain evidence="6 7">HF-S4</strain>
    </source>
</reference>
<gene>
    <name evidence="6" type="ORF">RZN05_03855</name>
</gene>
<feature type="transmembrane region" description="Helical" evidence="4">
    <location>
        <begin position="19"/>
        <end position="39"/>
    </location>
</feature>
<dbReference type="InterPro" id="IPR020846">
    <property type="entry name" value="MFS_dom"/>
</dbReference>
<evidence type="ECO:0000256" key="2">
    <source>
        <dbReference type="ARBA" id="ARBA00022989"/>
    </source>
</evidence>
<dbReference type="RefSeq" id="WP_317225303.1">
    <property type="nucleotide sequence ID" value="NZ_JAWJEJ010000001.1"/>
</dbReference>
<evidence type="ECO:0000256" key="1">
    <source>
        <dbReference type="ARBA" id="ARBA00022692"/>
    </source>
</evidence>
<feature type="domain" description="Major facilitator superfamily (MFS) profile" evidence="5">
    <location>
        <begin position="22"/>
        <end position="399"/>
    </location>
</feature>
<evidence type="ECO:0000256" key="3">
    <source>
        <dbReference type="ARBA" id="ARBA00023136"/>
    </source>
</evidence>
<sequence length="405" mass="41465">MDHAAEPVAQPAAPPSSGLGARIGMLAVAGGFVAANGHFSQPLLPAMAHDFGVPAAAMGVLPAVTQLGLAVGLLTVLPLYDLFERRRTIVATLVLLAIAAAVQSTSHSLAALWGTAFLVGLGCCAAQLMTPYAALLAPKGREGQASSLVLSGVLTGVLLSRVVAGLVEQTIGWRYLYAGSSLCILLIAIVLAKTGTPSMPAQRTGYRSLMRSMGALIGAMPRLRRHALNGALTMGALMAFWATYAGHLLAQFQMNPLQTGLIGLVGVAGAAGASVAGGWVDKGRYRHAQLIAALLMLAGYALLWQSHASIALFCAGVLLIDLGGGLSHAGNQSSAFALDPAARGRINSVYMVSYFLGGAVSVSISTLLFATAGWSAVCGYAAVLALLLLGMELVRPVATLPRTDG</sequence>
<evidence type="ECO:0000313" key="6">
    <source>
        <dbReference type="EMBL" id="MDV3456105.1"/>
    </source>
</evidence>
<dbReference type="EMBL" id="JAWJEJ010000001">
    <property type="protein sequence ID" value="MDV3456105.1"/>
    <property type="molecule type" value="Genomic_DNA"/>
</dbReference>
<feature type="transmembrane region" description="Helical" evidence="4">
    <location>
        <begin position="287"/>
        <end position="304"/>
    </location>
</feature>
<feature type="transmembrane region" description="Helical" evidence="4">
    <location>
        <begin position="374"/>
        <end position="394"/>
    </location>
</feature>
<accession>A0ABU3Y3W3</accession>
<dbReference type="PANTHER" id="PTHR42910">
    <property type="entry name" value="TRANSPORTER SCO4007-RELATED"/>
    <property type="match status" value="1"/>
</dbReference>
<organism evidence="6 7">
    <name type="scientific">Sphingomonas agrestis</name>
    <dbReference type="NCBI Taxonomy" id="3080540"/>
    <lineage>
        <taxon>Bacteria</taxon>
        <taxon>Pseudomonadati</taxon>
        <taxon>Pseudomonadota</taxon>
        <taxon>Alphaproteobacteria</taxon>
        <taxon>Sphingomonadales</taxon>
        <taxon>Sphingomonadaceae</taxon>
        <taxon>Sphingomonas</taxon>
    </lineage>
</organism>
<protein>
    <submittedName>
        <fullName evidence="6">MFS transporter</fullName>
    </submittedName>
</protein>
<dbReference type="InterPro" id="IPR036259">
    <property type="entry name" value="MFS_trans_sf"/>
</dbReference>
<feature type="transmembrane region" description="Helical" evidence="4">
    <location>
        <begin position="173"/>
        <end position="192"/>
    </location>
</feature>
<keyword evidence="3 4" id="KW-0472">Membrane</keyword>
<proteinExistence type="predicted"/>
<dbReference type="PROSITE" id="PS50850">
    <property type="entry name" value="MFS"/>
    <property type="match status" value="1"/>
</dbReference>
<dbReference type="Proteomes" id="UP001273531">
    <property type="component" value="Unassembled WGS sequence"/>
</dbReference>
<name>A0ABU3Y3W3_9SPHN</name>
<dbReference type="InterPro" id="IPR011701">
    <property type="entry name" value="MFS"/>
</dbReference>
<evidence type="ECO:0000259" key="5">
    <source>
        <dbReference type="PROSITE" id="PS50850"/>
    </source>
</evidence>
<feature type="transmembrane region" description="Helical" evidence="4">
    <location>
        <begin position="227"/>
        <end position="249"/>
    </location>
</feature>
<comment type="caution">
    <text evidence="6">The sequence shown here is derived from an EMBL/GenBank/DDBJ whole genome shotgun (WGS) entry which is preliminary data.</text>
</comment>
<dbReference type="CDD" id="cd17324">
    <property type="entry name" value="MFS_NepI_like"/>
    <property type="match status" value="1"/>
</dbReference>
<dbReference type="SUPFAM" id="SSF103473">
    <property type="entry name" value="MFS general substrate transporter"/>
    <property type="match status" value="1"/>
</dbReference>
<dbReference type="PANTHER" id="PTHR42910:SF1">
    <property type="entry name" value="MAJOR FACILITATOR SUPERFAMILY (MFS) PROFILE DOMAIN-CONTAINING PROTEIN"/>
    <property type="match status" value="1"/>
</dbReference>
<feature type="transmembrane region" description="Helical" evidence="4">
    <location>
        <begin position="310"/>
        <end position="329"/>
    </location>
</feature>
<evidence type="ECO:0000256" key="4">
    <source>
        <dbReference type="SAM" id="Phobius"/>
    </source>
</evidence>
<feature type="transmembrane region" description="Helical" evidence="4">
    <location>
        <begin position="148"/>
        <end position="167"/>
    </location>
</feature>
<keyword evidence="1 4" id="KW-0812">Transmembrane</keyword>